<dbReference type="GO" id="GO:0032259">
    <property type="term" value="P:methylation"/>
    <property type="evidence" value="ECO:0007669"/>
    <property type="project" value="UniProtKB-KW"/>
</dbReference>
<organism evidence="2 3">
    <name type="scientific">Paenibacillus agri</name>
    <dbReference type="NCBI Taxonomy" id="2744309"/>
    <lineage>
        <taxon>Bacteria</taxon>
        <taxon>Bacillati</taxon>
        <taxon>Bacillota</taxon>
        <taxon>Bacilli</taxon>
        <taxon>Bacillales</taxon>
        <taxon>Paenibacillaceae</taxon>
        <taxon>Paenibacillus</taxon>
    </lineage>
</organism>
<dbReference type="EMBL" id="JABWCS010000214">
    <property type="protein sequence ID" value="NUU62436.1"/>
    <property type="molecule type" value="Genomic_DNA"/>
</dbReference>
<dbReference type="GO" id="GO:0008757">
    <property type="term" value="F:S-adenosylmethionine-dependent methyltransferase activity"/>
    <property type="evidence" value="ECO:0007669"/>
    <property type="project" value="InterPro"/>
</dbReference>
<dbReference type="InterPro" id="IPR050508">
    <property type="entry name" value="Methyltransf_Superfamily"/>
</dbReference>
<reference evidence="2" key="1">
    <citation type="submission" date="2020-06" db="EMBL/GenBank/DDBJ databases">
        <title>Paenibacillus sp. nov., isolated from soil.</title>
        <authorList>
            <person name="Seo Y.L."/>
        </authorList>
    </citation>
    <scope>NUCLEOTIDE SEQUENCE [LARGE SCALE GENOMIC DNA]</scope>
    <source>
        <strain evidence="2">JW14</strain>
    </source>
</reference>
<evidence type="ECO:0000313" key="2">
    <source>
        <dbReference type="EMBL" id="NUU62436.1"/>
    </source>
</evidence>
<dbReference type="PANTHER" id="PTHR42912:SF93">
    <property type="entry name" value="N6-ADENOSINE-METHYLTRANSFERASE TMT1A"/>
    <property type="match status" value="1"/>
</dbReference>
<protein>
    <submittedName>
        <fullName evidence="2">Methyltransferase domain-containing protein</fullName>
    </submittedName>
</protein>
<dbReference type="CDD" id="cd02440">
    <property type="entry name" value="AdoMet_MTases"/>
    <property type="match status" value="1"/>
</dbReference>
<dbReference type="Gene3D" id="3.40.50.150">
    <property type="entry name" value="Vaccinia Virus protein VP39"/>
    <property type="match status" value="1"/>
</dbReference>
<sequence length="274" mass="31194">MEERKSTYNFQNVSIGADAELLRLKEQALMGWEKEYRTLKWFGLQDGMKVLEVGSGPGFVTEQLLEELPQSQITALDIDDILLEKARQRLSHIPESRLNFVKASIYNTELPDHQYDFVIARLIFLHLHNPLQAAEELSRVLKPGGKLIIIDIDDGVFGAIQPELDVLPSILKKLSQLQASRGGNRNIGRSLPRILSDSGFIDVDMDAIIQHSDLHSIEGFKRQFDINRFADFYKHGIITSYEFEELNKSYDHFVSSPEAHAMMLFFMACGTKPL</sequence>
<name>A0A850EPN5_9BACL</name>
<dbReference type="Proteomes" id="UP000564806">
    <property type="component" value="Unassembled WGS sequence"/>
</dbReference>
<gene>
    <name evidence="2" type="ORF">HPT30_18985</name>
</gene>
<feature type="domain" description="Methyltransferase type 11" evidence="1">
    <location>
        <begin position="51"/>
        <end position="149"/>
    </location>
</feature>
<evidence type="ECO:0000259" key="1">
    <source>
        <dbReference type="Pfam" id="PF08241"/>
    </source>
</evidence>
<keyword evidence="2" id="KW-0808">Transferase</keyword>
<dbReference type="SUPFAM" id="SSF53335">
    <property type="entry name" value="S-adenosyl-L-methionine-dependent methyltransferases"/>
    <property type="match status" value="1"/>
</dbReference>
<accession>A0A850EPN5</accession>
<dbReference type="AlphaFoldDB" id="A0A850EPN5"/>
<keyword evidence="2" id="KW-0489">Methyltransferase</keyword>
<comment type="caution">
    <text evidence="2">The sequence shown here is derived from an EMBL/GenBank/DDBJ whole genome shotgun (WGS) entry which is preliminary data.</text>
</comment>
<dbReference type="PANTHER" id="PTHR42912">
    <property type="entry name" value="METHYLTRANSFERASE"/>
    <property type="match status" value="1"/>
</dbReference>
<evidence type="ECO:0000313" key="3">
    <source>
        <dbReference type="Proteomes" id="UP000564806"/>
    </source>
</evidence>
<dbReference type="RefSeq" id="WP_175372897.1">
    <property type="nucleotide sequence ID" value="NZ_JABWCS010000214.1"/>
</dbReference>
<dbReference type="InterPro" id="IPR013216">
    <property type="entry name" value="Methyltransf_11"/>
</dbReference>
<dbReference type="InterPro" id="IPR029063">
    <property type="entry name" value="SAM-dependent_MTases_sf"/>
</dbReference>
<proteinExistence type="predicted"/>
<dbReference type="Pfam" id="PF08241">
    <property type="entry name" value="Methyltransf_11"/>
    <property type="match status" value="1"/>
</dbReference>
<keyword evidence="3" id="KW-1185">Reference proteome</keyword>